<feature type="domain" description="PDZ GRASP-type" evidence="5">
    <location>
        <begin position="10"/>
        <end position="99"/>
    </location>
</feature>
<dbReference type="PROSITE" id="PS51865">
    <property type="entry name" value="PDZ_GRASP"/>
    <property type="match status" value="2"/>
</dbReference>
<keyword evidence="4" id="KW-0472">Membrane</keyword>
<evidence type="ECO:0000256" key="3">
    <source>
        <dbReference type="ARBA" id="ARBA00023034"/>
    </source>
</evidence>
<keyword evidence="3" id="KW-0333">Golgi apparatus</keyword>
<dbReference type="GO" id="GO:0000139">
    <property type="term" value="C:Golgi membrane"/>
    <property type="evidence" value="ECO:0007669"/>
    <property type="project" value="UniProtKB-SubCell"/>
</dbReference>
<organism evidence="6 7">
    <name type="scientific">Blepharisma stoltei</name>
    <dbReference type="NCBI Taxonomy" id="1481888"/>
    <lineage>
        <taxon>Eukaryota</taxon>
        <taxon>Sar</taxon>
        <taxon>Alveolata</taxon>
        <taxon>Ciliophora</taxon>
        <taxon>Postciliodesmatophora</taxon>
        <taxon>Heterotrichea</taxon>
        <taxon>Heterotrichida</taxon>
        <taxon>Blepharismidae</taxon>
        <taxon>Blepharisma</taxon>
    </lineage>
</organism>
<dbReference type="SUPFAM" id="SSF50156">
    <property type="entry name" value="PDZ domain-like"/>
    <property type="match status" value="2"/>
</dbReference>
<feature type="domain" description="PDZ GRASP-type" evidence="5">
    <location>
        <begin position="105"/>
        <end position="191"/>
    </location>
</feature>
<dbReference type="AlphaFoldDB" id="A0AAU9ISE4"/>
<dbReference type="InterPro" id="IPR036034">
    <property type="entry name" value="PDZ_sf"/>
</dbReference>
<evidence type="ECO:0000256" key="1">
    <source>
        <dbReference type="ARBA" id="ARBA00004394"/>
    </source>
</evidence>
<dbReference type="GO" id="GO:0007030">
    <property type="term" value="P:Golgi organization"/>
    <property type="evidence" value="ECO:0007669"/>
    <property type="project" value="TreeGrafter"/>
</dbReference>
<comment type="subcellular location">
    <subcellularLocation>
        <location evidence="1">Golgi apparatus membrane</location>
    </subcellularLocation>
</comment>
<protein>
    <recommendedName>
        <fullName evidence="5">PDZ GRASP-type domain-containing protein</fullName>
    </recommendedName>
</protein>
<name>A0AAU9ISE4_9CILI</name>
<evidence type="ECO:0000259" key="5">
    <source>
        <dbReference type="PROSITE" id="PS51865"/>
    </source>
</evidence>
<dbReference type="Gene3D" id="2.30.42.10">
    <property type="match status" value="2"/>
</dbReference>
<dbReference type="Proteomes" id="UP001162131">
    <property type="component" value="Unassembled WGS sequence"/>
</dbReference>
<dbReference type="EMBL" id="CAJZBQ010000018">
    <property type="protein sequence ID" value="CAG9317752.1"/>
    <property type="molecule type" value="Genomic_DNA"/>
</dbReference>
<comment type="caution">
    <text evidence="6">The sequence shown here is derived from an EMBL/GenBank/DDBJ whole genome shotgun (WGS) entry which is preliminary data.</text>
</comment>
<dbReference type="InterPro" id="IPR007583">
    <property type="entry name" value="GRASP55_65"/>
</dbReference>
<keyword evidence="7" id="KW-1185">Reference proteome</keyword>
<reference evidence="6" key="1">
    <citation type="submission" date="2021-09" db="EMBL/GenBank/DDBJ databases">
        <authorList>
            <consortium name="AG Swart"/>
            <person name="Singh M."/>
            <person name="Singh A."/>
            <person name="Seah K."/>
            <person name="Emmerich C."/>
        </authorList>
    </citation>
    <scope>NUCLEOTIDE SEQUENCE</scope>
    <source>
        <strain evidence="6">ATCC30299</strain>
    </source>
</reference>
<proteinExistence type="predicted"/>
<evidence type="ECO:0000313" key="6">
    <source>
        <dbReference type="EMBL" id="CAG9317752.1"/>
    </source>
</evidence>
<keyword evidence="2" id="KW-0677">Repeat</keyword>
<dbReference type="PANTHER" id="PTHR12893">
    <property type="entry name" value="GOLGI REASSEMBLY STACKING PROTEIN GRASP"/>
    <property type="match status" value="1"/>
</dbReference>
<accession>A0AAU9ISE4</accession>
<dbReference type="PANTHER" id="PTHR12893:SF0">
    <property type="entry name" value="GRASP65"/>
    <property type="match status" value="1"/>
</dbReference>
<dbReference type="InterPro" id="IPR024958">
    <property type="entry name" value="GRASP_PDZ"/>
</dbReference>
<sequence>MGIFESKFNQGHRIIEVYEGFPAEEVKLQPFIDFIVAVNGTKLIDSTIPFNDIVKLNANCELTLEVYNLIEEKSREIKVTPRTIDGEGVLGVALRYENSIQAWSETLHITKVLDDGPAKEVGLVANEDFIVGSKDFDMESIDELEEYAETNPYVNLYVYSNATKSVRSVTINTGYPEKKGRLGLEIAIGALHSIK</sequence>
<gene>
    <name evidence="6" type="ORF">BSTOLATCC_MIC18994</name>
</gene>
<evidence type="ECO:0000256" key="2">
    <source>
        <dbReference type="ARBA" id="ARBA00022737"/>
    </source>
</evidence>
<evidence type="ECO:0000313" key="7">
    <source>
        <dbReference type="Proteomes" id="UP001162131"/>
    </source>
</evidence>
<evidence type="ECO:0000256" key="4">
    <source>
        <dbReference type="ARBA" id="ARBA00023136"/>
    </source>
</evidence>
<dbReference type="Pfam" id="PF04495">
    <property type="entry name" value="GRASP55_65"/>
    <property type="match status" value="1"/>
</dbReference>